<keyword evidence="2" id="KW-0812">Transmembrane</keyword>
<dbReference type="InterPro" id="IPR050380">
    <property type="entry name" value="Immune_Resp_Modulators"/>
</dbReference>
<evidence type="ECO:0000256" key="2">
    <source>
        <dbReference type="SAM" id="Phobius"/>
    </source>
</evidence>
<name>A0A8C5M7E7_9ANUR</name>
<dbReference type="SUPFAM" id="SSF48726">
    <property type="entry name" value="Immunoglobulin"/>
    <property type="match status" value="7"/>
</dbReference>
<dbReference type="SMART" id="SM00407">
    <property type="entry name" value="IGc1"/>
    <property type="match status" value="5"/>
</dbReference>
<reference evidence="4" key="2">
    <citation type="submission" date="2025-09" db="UniProtKB">
        <authorList>
            <consortium name="Ensembl"/>
        </authorList>
    </citation>
    <scope>IDENTIFICATION</scope>
</reference>
<proteinExistence type="predicted"/>
<feature type="domain" description="Ig-like" evidence="3">
    <location>
        <begin position="562"/>
        <end position="663"/>
    </location>
</feature>
<dbReference type="CDD" id="cd00098">
    <property type="entry name" value="IgC1"/>
    <property type="match status" value="3"/>
</dbReference>
<dbReference type="InterPro" id="IPR003006">
    <property type="entry name" value="Ig/MHC_CS"/>
</dbReference>
<dbReference type="InterPro" id="IPR003597">
    <property type="entry name" value="Ig_C1-set"/>
</dbReference>
<evidence type="ECO:0000313" key="4">
    <source>
        <dbReference type="Ensembl" id="ENSLLEP00000010533.1"/>
    </source>
</evidence>
<dbReference type="PANTHER" id="PTHR23411">
    <property type="entry name" value="TAPASIN"/>
    <property type="match status" value="1"/>
</dbReference>
<accession>A0A8C5M7E7</accession>
<dbReference type="PROSITE" id="PS00290">
    <property type="entry name" value="IG_MHC"/>
    <property type="match status" value="2"/>
</dbReference>
<keyword evidence="1" id="KW-0393">Immunoglobulin domain</keyword>
<evidence type="ECO:0000313" key="5">
    <source>
        <dbReference type="Proteomes" id="UP000694569"/>
    </source>
</evidence>
<evidence type="ECO:0000256" key="1">
    <source>
        <dbReference type="ARBA" id="ARBA00023319"/>
    </source>
</evidence>
<keyword evidence="2" id="KW-1133">Transmembrane helix</keyword>
<keyword evidence="5" id="KW-1185">Reference proteome</keyword>
<sequence length="931" mass="105089">MSKDVYFQSIHSTIKHDEWDKNSFSCAVNQEKKQLKNQCQELEPKDPIVRILLSSCDAEVKEVLLVCLVTNFWPGEATTIWLKNGEAINGIKSQFSPLKNVDGTFSGRIEMSVSKESWDKLEEFSCQVTHQNIKRHSNISKCSAYSGNLMPPVVELDLPLYEDVISDKYTIKCLVYGNNWILGDITLKLNGKKGSFEPKVTQHNYQTAVFKVTKAEWESADTVSCVVKQQCSKPDIESTKKIDTKYRDIKEPTIQILLPSCYDDNTYTKNMPLVCLVSNFRPGLASVTWRHKDKQMEYVDKGFISVKGKDGTFSGKSEYNVTRESWDKEDEYTCEVQLQSKTFTKKISKCSACNVASIPPTVTMVRPMEDFDDGKDKIICSVVGVNVNTEHIYLKTDGKTSNKKCENVKTLGNYMNCTFSITLDEWKKWTNVTCAVKLPCSTATVDTGITTDVTRELSVRVFHSPDSLENKILLCIADGHRRKNINLGWQHNNEVIRCTSVHQENNNDGTFTSSCTLTVVKKTWTAGNTYSCHVTYESGSKQKTINITRDISALAPTEMKSPKVYLLPPFQESENAENYLILLCVVKGFYPQDLFISWMVNETIIPQHNSGPSDISCDHDKRQCSIASQLPITKTEWTHGTTYFCMVAHISSEEYTIQNISISSGRHEVTVSVPKIEIDRPSFKELFLDESANVSCTSHTINSTIQWMADGKPILPKYNETIFKHNMSWFQSTIAISLEEWKAISNLTCQVKDLLGAVIESKAVKTKNLEKMKAPVVQLLSSALDSVDTENKTLTCLVTAFYPGELFVKWEAIDLSIQLDDPDPYELTCDHQKEQCFYLSQISVPKKTWLKGMIYICKVAHVALESYIKMNISASDDESSTGDISVYQDEVGNEVSDIEEATNVWTTASTFIALFLLTLVYSSFVTFVKVK</sequence>
<dbReference type="Ensembl" id="ENSLLET00000010943.1">
    <property type="protein sequence ID" value="ENSLLEP00000010533.1"/>
    <property type="gene ID" value="ENSLLEG00000006690.1"/>
</dbReference>
<dbReference type="InterPro" id="IPR007110">
    <property type="entry name" value="Ig-like_dom"/>
</dbReference>
<feature type="transmembrane region" description="Helical" evidence="2">
    <location>
        <begin position="904"/>
        <end position="928"/>
    </location>
</feature>
<dbReference type="InterPro" id="IPR036179">
    <property type="entry name" value="Ig-like_dom_sf"/>
</dbReference>
<protein>
    <recommendedName>
        <fullName evidence="3">Ig-like domain-containing protein</fullName>
    </recommendedName>
</protein>
<dbReference type="PROSITE" id="PS50835">
    <property type="entry name" value="IG_LIKE"/>
    <property type="match status" value="6"/>
</dbReference>
<dbReference type="Proteomes" id="UP000694569">
    <property type="component" value="Unplaced"/>
</dbReference>
<dbReference type="Pfam" id="PF07654">
    <property type="entry name" value="C1-set"/>
    <property type="match status" value="5"/>
</dbReference>
<keyword evidence="2" id="KW-0472">Membrane</keyword>
<feature type="domain" description="Ig-like" evidence="3">
    <location>
        <begin position="775"/>
        <end position="873"/>
    </location>
</feature>
<evidence type="ECO:0000259" key="3">
    <source>
        <dbReference type="PROSITE" id="PS50835"/>
    </source>
</evidence>
<feature type="domain" description="Ig-like" evidence="3">
    <location>
        <begin position="674"/>
        <end position="765"/>
    </location>
</feature>
<dbReference type="InterPro" id="IPR013783">
    <property type="entry name" value="Ig-like_fold"/>
</dbReference>
<dbReference type="GeneTree" id="ENSGT00940000163371"/>
<feature type="domain" description="Ig-like" evidence="3">
    <location>
        <begin position="473"/>
        <end position="548"/>
    </location>
</feature>
<dbReference type="Gene3D" id="2.60.40.10">
    <property type="entry name" value="Immunoglobulins"/>
    <property type="match status" value="6"/>
</dbReference>
<reference evidence="4" key="1">
    <citation type="submission" date="2025-08" db="UniProtKB">
        <authorList>
            <consortium name="Ensembl"/>
        </authorList>
    </citation>
    <scope>IDENTIFICATION</scope>
</reference>
<organism evidence="4 5">
    <name type="scientific">Leptobrachium leishanense</name>
    <name type="common">Leishan spiny toad</name>
    <dbReference type="NCBI Taxonomy" id="445787"/>
    <lineage>
        <taxon>Eukaryota</taxon>
        <taxon>Metazoa</taxon>
        <taxon>Chordata</taxon>
        <taxon>Craniata</taxon>
        <taxon>Vertebrata</taxon>
        <taxon>Euteleostomi</taxon>
        <taxon>Amphibia</taxon>
        <taxon>Batrachia</taxon>
        <taxon>Anura</taxon>
        <taxon>Pelobatoidea</taxon>
        <taxon>Megophryidae</taxon>
        <taxon>Leptobrachium</taxon>
    </lineage>
</organism>
<feature type="domain" description="Ig-like" evidence="3">
    <location>
        <begin position="252"/>
        <end position="344"/>
    </location>
</feature>
<dbReference type="AlphaFoldDB" id="A0A8C5M7E7"/>
<feature type="domain" description="Ig-like" evidence="3">
    <location>
        <begin position="47"/>
        <end position="140"/>
    </location>
</feature>